<name>A0A2T3A5V2_9PEZI</name>
<sequence length="157" mass="17012">MNSSDWSIETIHATHPLTSDYRVLMLTATIDKELNDLKVCSNSCDNQQLALGSPIPNRFKPVRATQNNRLETFLRLGSLSRWCGAGLGCLLEYVCKCVGCQGLHHGPVRSVNTLSVGLPLCGLFVCLETAAAAQDCHYPDSDDQAAESTAVPSSTMR</sequence>
<dbReference type="EMBL" id="KZ678460">
    <property type="protein sequence ID" value="PSR83428.1"/>
    <property type="molecule type" value="Genomic_DNA"/>
</dbReference>
<dbReference type="InParanoid" id="A0A2T3A5V2"/>
<evidence type="ECO:0000313" key="1">
    <source>
        <dbReference type="EMBL" id="PSR83428.1"/>
    </source>
</evidence>
<organism evidence="1 2">
    <name type="scientific">Coniella lustricola</name>
    <dbReference type="NCBI Taxonomy" id="2025994"/>
    <lineage>
        <taxon>Eukaryota</taxon>
        <taxon>Fungi</taxon>
        <taxon>Dikarya</taxon>
        <taxon>Ascomycota</taxon>
        <taxon>Pezizomycotina</taxon>
        <taxon>Sordariomycetes</taxon>
        <taxon>Sordariomycetidae</taxon>
        <taxon>Diaporthales</taxon>
        <taxon>Schizoparmaceae</taxon>
        <taxon>Coniella</taxon>
    </lineage>
</organism>
<evidence type="ECO:0000313" key="2">
    <source>
        <dbReference type="Proteomes" id="UP000241462"/>
    </source>
</evidence>
<gene>
    <name evidence="1" type="ORF">BD289DRAFT_282994</name>
</gene>
<dbReference type="AlphaFoldDB" id="A0A2T3A5V2"/>
<keyword evidence="2" id="KW-1185">Reference proteome</keyword>
<accession>A0A2T3A5V2</accession>
<protein>
    <submittedName>
        <fullName evidence="1">Uncharacterized protein</fullName>
    </submittedName>
</protein>
<proteinExistence type="predicted"/>
<dbReference type="Proteomes" id="UP000241462">
    <property type="component" value="Unassembled WGS sequence"/>
</dbReference>
<reference evidence="1 2" key="1">
    <citation type="journal article" date="2018" name="Mycol. Prog.">
        <title>Coniella lustricola, a new species from submerged detritus.</title>
        <authorList>
            <person name="Raudabaugh D.B."/>
            <person name="Iturriaga T."/>
            <person name="Carver A."/>
            <person name="Mondo S."/>
            <person name="Pangilinan J."/>
            <person name="Lipzen A."/>
            <person name="He G."/>
            <person name="Amirebrahimi M."/>
            <person name="Grigoriev I.V."/>
            <person name="Miller A.N."/>
        </authorList>
    </citation>
    <scope>NUCLEOTIDE SEQUENCE [LARGE SCALE GENOMIC DNA]</scope>
    <source>
        <strain evidence="1 2">B22-T-1</strain>
    </source>
</reference>